<accession>A0A1H0FK37</accession>
<dbReference type="RefSeq" id="WP_091025671.1">
    <property type="nucleotide sequence ID" value="NZ_BKAE01000018.1"/>
</dbReference>
<sequence length="290" mass="29839">MSAPESHPAAVTGLVEVEGEPARYARVQVRHEDGTVADVRTDALGGFVVAGIPTGSVTITAHDARRAWSGRPVPVDADRHCVVVRLDTPTGGLAAGVRHPDGGVVPTATATFVNLDTHQRYPAVVHDGWCDAAGITPGPYDLVVEPSYGSLGGTFGVGAVTAEHLGYADVVVARGATLTGRVVDSVSARGQLAAVVTLVGGDGTELERTRTDAAGRFLLGHGLPSSRELTLVVTSGPERHHVTRVAVADVSVVEGRRLDLGAVGLAPTCVASWAPRVRAASVMKLPGARV</sequence>
<evidence type="ECO:0008006" key="3">
    <source>
        <dbReference type="Google" id="ProtNLM"/>
    </source>
</evidence>
<name>A0A1H0FK37_9ACTN</name>
<dbReference type="OrthoDB" id="9792386at2"/>
<keyword evidence="2" id="KW-1185">Reference proteome</keyword>
<gene>
    <name evidence="1" type="ORF">SAMN05192576_3057</name>
</gene>
<dbReference type="EMBL" id="FNIC01000005">
    <property type="protein sequence ID" value="SDN94892.1"/>
    <property type="molecule type" value="Genomic_DNA"/>
</dbReference>
<proteinExistence type="predicted"/>
<dbReference type="STRING" id="1005944.SAMN05192576_3057"/>
<dbReference type="Proteomes" id="UP000199004">
    <property type="component" value="Unassembled WGS sequence"/>
</dbReference>
<evidence type="ECO:0000313" key="1">
    <source>
        <dbReference type="EMBL" id="SDN94892.1"/>
    </source>
</evidence>
<reference evidence="1 2" key="1">
    <citation type="submission" date="2016-10" db="EMBL/GenBank/DDBJ databases">
        <authorList>
            <person name="de Groot N.N."/>
        </authorList>
    </citation>
    <scope>NUCLEOTIDE SEQUENCE [LARGE SCALE GENOMIC DNA]</scope>
    <source>
        <strain evidence="1 2">CGMCC 1.11147</strain>
    </source>
</reference>
<organism evidence="1 2">
    <name type="scientific">Nocardioides szechwanensis</name>
    <dbReference type="NCBI Taxonomy" id="1005944"/>
    <lineage>
        <taxon>Bacteria</taxon>
        <taxon>Bacillati</taxon>
        <taxon>Actinomycetota</taxon>
        <taxon>Actinomycetes</taxon>
        <taxon>Propionibacteriales</taxon>
        <taxon>Nocardioidaceae</taxon>
        <taxon>Nocardioides</taxon>
    </lineage>
</organism>
<dbReference type="AlphaFoldDB" id="A0A1H0FK37"/>
<evidence type="ECO:0000313" key="2">
    <source>
        <dbReference type="Proteomes" id="UP000199004"/>
    </source>
</evidence>
<protein>
    <recommendedName>
        <fullName evidence="3">Carboxypeptidase regulatory-like domain-containing protein</fullName>
    </recommendedName>
</protein>
<dbReference type="SUPFAM" id="SSF49478">
    <property type="entry name" value="Cna protein B-type domain"/>
    <property type="match status" value="1"/>
</dbReference>